<dbReference type="NCBIfam" id="TIGR03569">
    <property type="entry name" value="NeuB_NnaB"/>
    <property type="match status" value="1"/>
</dbReference>
<sequence>MNKTIIIAEAGVNHNGNIALAKQLIDVAADAGVDYVKFQTFKADKLVSKSAKQAEYQKKNLGNSTEDSQYNMLKKLELSEDMHKDLLGYANQKGVKFLSTGFDEESVDFLENLGIDLFKIPSGELTNYLYLKHIAPKGKPIVISTGMASLGEIEDALNVLREGGAKLEDVTVLHCNTDYPTKYEDVNLNAMLTIQQSFKIDIGYSDHTLGIEVPIAAVALGAKVIEKHFTLDRNMPGPDHKASLEPAELIAMVSAIRNIEKALSGDGRKEPTESELINKSVARKSIHLKESISSGELIDVSKLEMKRPGDGISPMDLPRVIGRKLNSDLDAGVKLEWKHLQ</sequence>
<dbReference type="EC" id="2.5.1.56" evidence="2"/>
<dbReference type="RefSeq" id="WP_266052041.1">
    <property type="nucleotide sequence ID" value="NZ_JAPFQO010000005.1"/>
</dbReference>
<dbReference type="InterPro" id="IPR013785">
    <property type="entry name" value="Aldolase_TIM"/>
</dbReference>
<dbReference type="GO" id="GO:0050462">
    <property type="term" value="F:N-acetylneuraminate synthase activity"/>
    <property type="evidence" value="ECO:0007669"/>
    <property type="project" value="UniProtKB-EC"/>
</dbReference>
<organism evidence="2 3">
    <name type="scientific">Pontibacter anaerobius</name>
    <dbReference type="NCBI Taxonomy" id="2993940"/>
    <lineage>
        <taxon>Bacteria</taxon>
        <taxon>Pseudomonadati</taxon>
        <taxon>Bacteroidota</taxon>
        <taxon>Cytophagia</taxon>
        <taxon>Cytophagales</taxon>
        <taxon>Hymenobacteraceae</taxon>
        <taxon>Pontibacter</taxon>
    </lineage>
</organism>
<evidence type="ECO:0000313" key="3">
    <source>
        <dbReference type="Proteomes" id="UP001207228"/>
    </source>
</evidence>
<dbReference type="PANTHER" id="PTHR42966">
    <property type="entry name" value="N-ACETYLNEURAMINATE SYNTHASE"/>
    <property type="match status" value="1"/>
</dbReference>
<dbReference type="InterPro" id="IPR013974">
    <property type="entry name" value="SAF"/>
</dbReference>
<name>A0ABT3REX6_9BACT</name>
<dbReference type="EMBL" id="JAPFQO010000005">
    <property type="protein sequence ID" value="MCX2739974.1"/>
    <property type="molecule type" value="Genomic_DNA"/>
</dbReference>
<dbReference type="Pfam" id="PF03102">
    <property type="entry name" value="NeuB"/>
    <property type="match status" value="1"/>
</dbReference>
<accession>A0ABT3REX6</accession>
<keyword evidence="2" id="KW-0808">Transferase</keyword>
<proteinExistence type="predicted"/>
<dbReference type="InterPro" id="IPR020007">
    <property type="entry name" value="NeuB/NeuA"/>
</dbReference>
<dbReference type="PROSITE" id="PS50844">
    <property type="entry name" value="AFP_LIKE"/>
    <property type="match status" value="1"/>
</dbReference>
<protein>
    <submittedName>
        <fullName evidence="2">N-acetylneuraminate synthase</fullName>
        <ecNumber evidence="2">2.5.1.56</ecNumber>
    </submittedName>
</protein>
<keyword evidence="3" id="KW-1185">Reference proteome</keyword>
<dbReference type="Gene3D" id="3.90.1210.10">
    <property type="entry name" value="Antifreeze-like/N-acetylneuraminic acid synthase C-terminal domain"/>
    <property type="match status" value="1"/>
</dbReference>
<dbReference type="InterPro" id="IPR013132">
    <property type="entry name" value="PseI/NeuA/B-like_N"/>
</dbReference>
<reference evidence="2 3" key="1">
    <citation type="submission" date="2022-11" db="EMBL/GenBank/DDBJ databases">
        <title>The characterization of three novel Bacteroidetes species and genomic analysis of their roles in tidal elemental geochemical cycles.</title>
        <authorList>
            <person name="Ma K.-J."/>
        </authorList>
    </citation>
    <scope>NUCLEOTIDE SEQUENCE [LARGE SCALE GENOMIC DNA]</scope>
    <source>
        <strain evidence="2 3">M82</strain>
    </source>
</reference>
<dbReference type="InterPro" id="IPR057736">
    <property type="entry name" value="SAF_PseI/NeuA/NeuB"/>
</dbReference>
<evidence type="ECO:0000259" key="1">
    <source>
        <dbReference type="PROSITE" id="PS50844"/>
    </source>
</evidence>
<dbReference type="InterPro" id="IPR036732">
    <property type="entry name" value="AFP_Neu5c_C_sf"/>
</dbReference>
<feature type="domain" description="AFP-like" evidence="1">
    <location>
        <begin position="285"/>
        <end position="341"/>
    </location>
</feature>
<dbReference type="Proteomes" id="UP001207228">
    <property type="component" value="Unassembled WGS sequence"/>
</dbReference>
<dbReference type="InterPro" id="IPR051690">
    <property type="entry name" value="PseI-like"/>
</dbReference>
<evidence type="ECO:0000313" key="2">
    <source>
        <dbReference type="EMBL" id="MCX2739974.1"/>
    </source>
</evidence>
<dbReference type="SUPFAM" id="SSF51269">
    <property type="entry name" value="AFP III-like domain"/>
    <property type="match status" value="1"/>
</dbReference>
<dbReference type="Pfam" id="PF08666">
    <property type="entry name" value="SAF"/>
    <property type="match status" value="1"/>
</dbReference>
<dbReference type="SMART" id="SM00858">
    <property type="entry name" value="SAF"/>
    <property type="match status" value="1"/>
</dbReference>
<comment type="caution">
    <text evidence="2">The sequence shown here is derived from an EMBL/GenBank/DDBJ whole genome shotgun (WGS) entry which is preliminary data.</text>
</comment>
<dbReference type="PANTHER" id="PTHR42966:SF1">
    <property type="entry name" value="SIALIC ACID SYNTHASE"/>
    <property type="match status" value="1"/>
</dbReference>
<dbReference type="SUPFAM" id="SSF51569">
    <property type="entry name" value="Aldolase"/>
    <property type="match status" value="1"/>
</dbReference>
<dbReference type="Gene3D" id="3.20.20.70">
    <property type="entry name" value="Aldolase class I"/>
    <property type="match status" value="1"/>
</dbReference>
<gene>
    <name evidence="2" type="primary">neuB</name>
    <name evidence="2" type="ORF">OO017_08465</name>
</gene>
<dbReference type="InterPro" id="IPR006190">
    <property type="entry name" value="SAF_AFP_Neu5Ac"/>
</dbReference>
<dbReference type="CDD" id="cd11615">
    <property type="entry name" value="SAF_NeuB_like"/>
    <property type="match status" value="1"/>
</dbReference>